<evidence type="ECO:0000256" key="1">
    <source>
        <dbReference type="SAM" id="Phobius"/>
    </source>
</evidence>
<dbReference type="OMA" id="GFTGQDR"/>
<dbReference type="PANTHER" id="PTHR35688">
    <property type="entry name" value="NAD(P)-LINKED OXIDOREDUCTASE SUPERFAMILY PROTEIN"/>
    <property type="match status" value="1"/>
</dbReference>
<keyword evidence="1" id="KW-0472">Membrane</keyword>
<dbReference type="Pfam" id="PF03703">
    <property type="entry name" value="bPH_2"/>
    <property type="match status" value="1"/>
</dbReference>
<sequence>MPARLGCEVRFKAGGVVGVSNAQARVARRTAWTVMAEKFKPGLGKVAQPKQKLEPEVVFFEGKPAWTELIIPAITTLTVIGIIPFIAAAARQFWVRYKVTSRRVSIDGGFQGKDHVEIVYRDVESMKYVRRMGGGSADLVIFLKDGARLELRSVPDFKNIYNFILDQLPESVREACQPLPN</sequence>
<dbReference type="OrthoDB" id="3001at2759"/>
<dbReference type="InterPro" id="IPR005182">
    <property type="entry name" value="YdbS-like_PH"/>
</dbReference>
<feature type="transmembrane region" description="Helical" evidence="1">
    <location>
        <begin position="69"/>
        <end position="94"/>
    </location>
</feature>
<comment type="caution">
    <text evidence="3">The sequence shown here is derived from an EMBL/GenBank/DDBJ whole genome shotgun (WGS) entry which is preliminary data.</text>
</comment>
<keyword evidence="4" id="KW-1185">Reference proteome</keyword>
<gene>
    <name evidence="3" type="ORF">FVE85_9157</name>
</gene>
<dbReference type="PANTHER" id="PTHR35688:SF2">
    <property type="entry name" value="NAD(P)-LINKED OXIDOREDUCTASE SUPERFAMILY PROTEIN"/>
    <property type="match status" value="1"/>
</dbReference>
<keyword evidence="1" id="KW-0812">Transmembrane</keyword>
<name>A0A5J4YNW6_PORPP</name>
<protein>
    <recommendedName>
        <fullName evidence="2">YdbS-like PH domain-containing protein</fullName>
    </recommendedName>
</protein>
<feature type="domain" description="YdbS-like PH" evidence="2">
    <location>
        <begin position="93"/>
        <end position="164"/>
    </location>
</feature>
<dbReference type="AlphaFoldDB" id="A0A5J4YNW6"/>
<evidence type="ECO:0000313" key="4">
    <source>
        <dbReference type="Proteomes" id="UP000324585"/>
    </source>
</evidence>
<evidence type="ECO:0000259" key="2">
    <source>
        <dbReference type="Pfam" id="PF03703"/>
    </source>
</evidence>
<accession>A0A5J4YNW6</accession>
<dbReference type="Proteomes" id="UP000324585">
    <property type="component" value="Unassembled WGS sequence"/>
</dbReference>
<keyword evidence="1" id="KW-1133">Transmembrane helix</keyword>
<reference evidence="4" key="1">
    <citation type="journal article" date="2019" name="Nat. Commun.">
        <title>Expansion of phycobilisome linker gene families in mesophilic red algae.</title>
        <authorList>
            <person name="Lee J."/>
            <person name="Kim D."/>
            <person name="Bhattacharya D."/>
            <person name="Yoon H.S."/>
        </authorList>
    </citation>
    <scope>NUCLEOTIDE SEQUENCE [LARGE SCALE GENOMIC DNA]</scope>
    <source>
        <strain evidence="4">CCMP 1328</strain>
    </source>
</reference>
<organism evidence="3 4">
    <name type="scientific">Porphyridium purpureum</name>
    <name type="common">Red alga</name>
    <name type="synonym">Porphyridium cruentum</name>
    <dbReference type="NCBI Taxonomy" id="35688"/>
    <lineage>
        <taxon>Eukaryota</taxon>
        <taxon>Rhodophyta</taxon>
        <taxon>Bangiophyceae</taxon>
        <taxon>Porphyridiales</taxon>
        <taxon>Porphyridiaceae</taxon>
        <taxon>Porphyridium</taxon>
    </lineage>
</organism>
<proteinExistence type="predicted"/>
<evidence type="ECO:0000313" key="3">
    <source>
        <dbReference type="EMBL" id="KAA8492885.1"/>
    </source>
</evidence>
<dbReference type="EMBL" id="VRMN01000008">
    <property type="protein sequence ID" value="KAA8492885.1"/>
    <property type="molecule type" value="Genomic_DNA"/>
</dbReference>